<name>A0A4P9VZQ5_9FUNG</name>
<dbReference type="EMBL" id="KZ999202">
    <property type="protein sequence ID" value="RKO85309.1"/>
    <property type="molecule type" value="Genomic_DNA"/>
</dbReference>
<proteinExistence type="predicted"/>
<sequence>MSDPTPPGLLGELIDVIGVILPVHVAVTLWWKAEGAAASEKRELLDSWESSMDSQKAEHAKAPHPQPLSQPTCLPFNNPTHYRPNSVPPPEGAHRWDRRPPPRARLRHPVAESRAAEHIFNTVIGRCPSSTGPWSAYGSRFIKERESGVWECSAVGAAVHINRGDVAGAIPSSLQPSSLRYISPHLFLVFFNNEVHSRRPRRRPSCHRSVIQSFRRGGAIDHDSQQSHLSQHDSQRLTMMLSLRPPIQSPFTRVAGPASIPSTINVSGRWRLQGAKQFCIASIRLNQSAENHVPTASTPGPQPSPADRPDATSDITDMARWQGSPLDPDSRCRPRSTSPHAVCLASNKPS</sequence>
<evidence type="ECO:0000313" key="2">
    <source>
        <dbReference type="EMBL" id="RKO85309.1"/>
    </source>
</evidence>
<feature type="compositionally biased region" description="Polar residues" evidence="1">
    <location>
        <begin position="67"/>
        <end position="80"/>
    </location>
</feature>
<reference evidence="3" key="1">
    <citation type="journal article" date="2018" name="Nat. Microbiol.">
        <title>Leveraging single-cell genomics to expand the fungal tree of life.</title>
        <authorList>
            <person name="Ahrendt S.R."/>
            <person name="Quandt C.A."/>
            <person name="Ciobanu D."/>
            <person name="Clum A."/>
            <person name="Salamov A."/>
            <person name="Andreopoulos B."/>
            <person name="Cheng J.F."/>
            <person name="Woyke T."/>
            <person name="Pelin A."/>
            <person name="Henrissat B."/>
            <person name="Reynolds N.K."/>
            <person name="Benny G.L."/>
            <person name="Smith M.E."/>
            <person name="James T.Y."/>
            <person name="Grigoriev I.V."/>
        </authorList>
    </citation>
    <scope>NUCLEOTIDE SEQUENCE [LARGE SCALE GENOMIC DNA]</scope>
</reference>
<gene>
    <name evidence="2" type="ORF">BDK51DRAFT_37687</name>
</gene>
<feature type="region of interest" description="Disordered" evidence="1">
    <location>
        <begin position="291"/>
        <end position="350"/>
    </location>
</feature>
<protein>
    <submittedName>
        <fullName evidence="2">Uncharacterized protein</fullName>
    </submittedName>
</protein>
<keyword evidence="3" id="KW-1185">Reference proteome</keyword>
<feature type="region of interest" description="Disordered" evidence="1">
    <location>
        <begin position="48"/>
        <end position="101"/>
    </location>
</feature>
<organism evidence="2 3">
    <name type="scientific">Blyttiomyces helicus</name>
    <dbReference type="NCBI Taxonomy" id="388810"/>
    <lineage>
        <taxon>Eukaryota</taxon>
        <taxon>Fungi</taxon>
        <taxon>Fungi incertae sedis</taxon>
        <taxon>Chytridiomycota</taxon>
        <taxon>Chytridiomycota incertae sedis</taxon>
        <taxon>Chytridiomycetes</taxon>
        <taxon>Chytridiomycetes incertae sedis</taxon>
        <taxon>Blyttiomyces</taxon>
    </lineage>
</organism>
<evidence type="ECO:0000256" key="1">
    <source>
        <dbReference type="SAM" id="MobiDB-lite"/>
    </source>
</evidence>
<dbReference type="AlphaFoldDB" id="A0A4P9VZQ5"/>
<accession>A0A4P9VZQ5</accession>
<evidence type="ECO:0000313" key="3">
    <source>
        <dbReference type="Proteomes" id="UP000269721"/>
    </source>
</evidence>
<dbReference type="Proteomes" id="UP000269721">
    <property type="component" value="Unassembled WGS sequence"/>
</dbReference>